<evidence type="ECO:0000256" key="1">
    <source>
        <dbReference type="SAM" id="MobiDB-lite"/>
    </source>
</evidence>
<name>A0A517ZP51_9PLAN</name>
<protein>
    <submittedName>
        <fullName evidence="2">Uncharacterized protein</fullName>
    </submittedName>
</protein>
<reference evidence="2 3" key="1">
    <citation type="submission" date="2019-02" db="EMBL/GenBank/DDBJ databases">
        <title>Deep-cultivation of Planctomycetes and their phenomic and genomic characterization uncovers novel biology.</title>
        <authorList>
            <person name="Wiegand S."/>
            <person name="Jogler M."/>
            <person name="Boedeker C."/>
            <person name="Pinto D."/>
            <person name="Vollmers J."/>
            <person name="Rivas-Marin E."/>
            <person name="Kohn T."/>
            <person name="Peeters S.H."/>
            <person name="Heuer A."/>
            <person name="Rast P."/>
            <person name="Oberbeckmann S."/>
            <person name="Bunk B."/>
            <person name="Jeske O."/>
            <person name="Meyerdierks A."/>
            <person name="Storesund J.E."/>
            <person name="Kallscheuer N."/>
            <person name="Luecker S."/>
            <person name="Lage O.M."/>
            <person name="Pohl T."/>
            <person name="Merkel B.J."/>
            <person name="Hornburger P."/>
            <person name="Mueller R.-W."/>
            <person name="Bruemmer F."/>
            <person name="Labrenz M."/>
            <person name="Spormann A.M."/>
            <person name="Op den Camp H."/>
            <person name="Overmann J."/>
            <person name="Amann R."/>
            <person name="Jetten M.S.M."/>
            <person name="Mascher T."/>
            <person name="Medema M.H."/>
            <person name="Devos D.P."/>
            <person name="Kaster A.-K."/>
            <person name="Ovreas L."/>
            <person name="Rohde M."/>
            <person name="Galperin M.Y."/>
            <person name="Jogler C."/>
        </authorList>
    </citation>
    <scope>NUCLEOTIDE SEQUENCE [LARGE SCALE GENOMIC DNA]</scope>
    <source>
        <strain evidence="2 3">Mal52</strain>
    </source>
</reference>
<organism evidence="2 3">
    <name type="scientific">Symmachiella dynata</name>
    <dbReference type="NCBI Taxonomy" id="2527995"/>
    <lineage>
        <taxon>Bacteria</taxon>
        <taxon>Pseudomonadati</taxon>
        <taxon>Planctomycetota</taxon>
        <taxon>Planctomycetia</taxon>
        <taxon>Planctomycetales</taxon>
        <taxon>Planctomycetaceae</taxon>
        <taxon>Symmachiella</taxon>
    </lineage>
</organism>
<dbReference type="Gene3D" id="2.60.120.10">
    <property type="entry name" value="Jelly Rolls"/>
    <property type="match status" value="1"/>
</dbReference>
<gene>
    <name evidence="2" type="ORF">Mal52_27370</name>
</gene>
<dbReference type="KEGG" id="sdyn:Mal52_27370"/>
<proteinExistence type="predicted"/>
<accession>A0A517ZP51</accession>
<dbReference type="InterPro" id="IPR011051">
    <property type="entry name" value="RmlC_Cupin_sf"/>
</dbReference>
<sequence>MQPAQPGERVQIRPAKLPDSHSTTLVKTEKLHILRLVVSAGKEIPQHSAPGELIVQCLEGRIAFSCLERSQELAGGDLLYVPDSEPHSLTGLEDSVLLLTIFLTPREKGEVSEVDETSMESFPASDPPSWTGTTIS</sequence>
<dbReference type="OrthoDB" id="8265259at2"/>
<dbReference type="PANTHER" id="PTHR37694:SF1">
    <property type="entry name" value="SLR8022 PROTEIN"/>
    <property type="match status" value="1"/>
</dbReference>
<keyword evidence="3" id="KW-1185">Reference proteome</keyword>
<dbReference type="Proteomes" id="UP000319383">
    <property type="component" value="Chromosome"/>
</dbReference>
<dbReference type="InterPro" id="IPR014710">
    <property type="entry name" value="RmlC-like_jellyroll"/>
</dbReference>
<evidence type="ECO:0000313" key="2">
    <source>
        <dbReference type="EMBL" id="QDU44258.1"/>
    </source>
</evidence>
<dbReference type="AlphaFoldDB" id="A0A517ZP51"/>
<feature type="region of interest" description="Disordered" evidence="1">
    <location>
        <begin position="109"/>
        <end position="136"/>
    </location>
</feature>
<evidence type="ECO:0000313" key="3">
    <source>
        <dbReference type="Proteomes" id="UP000319383"/>
    </source>
</evidence>
<dbReference type="EMBL" id="CP036276">
    <property type="protein sequence ID" value="QDU44258.1"/>
    <property type="molecule type" value="Genomic_DNA"/>
</dbReference>
<dbReference type="RefSeq" id="WP_145425392.1">
    <property type="nucleotide sequence ID" value="NZ_CP036270.1"/>
</dbReference>
<dbReference type="SUPFAM" id="SSF51182">
    <property type="entry name" value="RmlC-like cupins"/>
    <property type="match status" value="1"/>
</dbReference>
<dbReference type="CDD" id="cd02230">
    <property type="entry name" value="cupin_HP0902-like"/>
    <property type="match status" value="1"/>
</dbReference>
<dbReference type="PANTHER" id="PTHR37694">
    <property type="entry name" value="SLR8022 PROTEIN"/>
    <property type="match status" value="1"/>
</dbReference>